<accession>A0A1L9TC26</accession>
<feature type="compositionally biased region" description="Basic and acidic residues" evidence="1">
    <location>
        <begin position="231"/>
        <end position="248"/>
    </location>
</feature>
<dbReference type="GeneID" id="63755987"/>
<organism evidence="2 3">
    <name type="scientific">Aspergillus sydowii CBS 593.65</name>
    <dbReference type="NCBI Taxonomy" id="1036612"/>
    <lineage>
        <taxon>Eukaryota</taxon>
        <taxon>Fungi</taxon>
        <taxon>Dikarya</taxon>
        <taxon>Ascomycota</taxon>
        <taxon>Pezizomycotina</taxon>
        <taxon>Eurotiomycetes</taxon>
        <taxon>Eurotiomycetidae</taxon>
        <taxon>Eurotiales</taxon>
        <taxon>Aspergillaceae</taxon>
        <taxon>Aspergillus</taxon>
        <taxon>Aspergillus subgen. Nidulantes</taxon>
    </lineage>
</organism>
<feature type="compositionally biased region" description="Low complexity" evidence="1">
    <location>
        <begin position="287"/>
        <end position="296"/>
    </location>
</feature>
<keyword evidence="3" id="KW-1185">Reference proteome</keyword>
<name>A0A1L9TC26_9EURO</name>
<gene>
    <name evidence="2" type="ORF">ASPSYDRAFT_1107190</name>
</gene>
<sequence>MKASEPEIPDVPVEELPGIDYNQPSSSPYEMPIITITIGSKLYGIPEYYVRKIPRLSKNLSAWNSDIALPDIHEDVGHTIIHFLYSGSYETIISPLDRGVDCIAREYRRSVLVYEAARAYDIPDLGALARKYIEHFGEALSLFDILRTVKEVFSKLPEDESWLPLYVKQKLNHTFLFDESTFTDDEFFGILGEDRYFSNAVFKMTLDIYSTRLQFLESEPTHQNSNSGNLDLEHTRSESPAAKHDAEKYPPMYDAPVPEEPVSEEPFADNSSPAELYPDEYRPQPEPEAASPQPLSVDDYAEEPVAEPCPVEDHVPEAPTAPVPGSVDDYSDELAAEPCPVEDYVPEPSSPEPYPEHSQAEPTTEEPASPLEPHVVRMSTSANMMANISLYNDWEKLSKKGKVKRRRKLRMMGLPVPK</sequence>
<dbReference type="PANTHER" id="PTHR37538:SF1">
    <property type="entry name" value="BTB DOMAIN-CONTAINING PROTEIN"/>
    <property type="match status" value="1"/>
</dbReference>
<evidence type="ECO:0000313" key="3">
    <source>
        <dbReference type="Proteomes" id="UP000184356"/>
    </source>
</evidence>
<evidence type="ECO:0000313" key="2">
    <source>
        <dbReference type="EMBL" id="OJJ56982.1"/>
    </source>
</evidence>
<dbReference type="EMBL" id="KV878589">
    <property type="protein sequence ID" value="OJJ56982.1"/>
    <property type="molecule type" value="Genomic_DNA"/>
</dbReference>
<dbReference type="OrthoDB" id="3594103at2759"/>
<reference evidence="3" key="1">
    <citation type="journal article" date="2017" name="Genome Biol.">
        <title>Comparative genomics reveals high biological diversity and specific adaptations in the industrially and medically important fungal genus Aspergillus.</title>
        <authorList>
            <person name="de Vries R.P."/>
            <person name="Riley R."/>
            <person name="Wiebenga A."/>
            <person name="Aguilar-Osorio G."/>
            <person name="Amillis S."/>
            <person name="Uchima C.A."/>
            <person name="Anderluh G."/>
            <person name="Asadollahi M."/>
            <person name="Askin M."/>
            <person name="Barry K."/>
            <person name="Battaglia E."/>
            <person name="Bayram O."/>
            <person name="Benocci T."/>
            <person name="Braus-Stromeyer S.A."/>
            <person name="Caldana C."/>
            <person name="Canovas D."/>
            <person name="Cerqueira G.C."/>
            <person name="Chen F."/>
            <person name="Chen W."/>
            <person name="Choi C."/>
            <person name="Clum A."/>
            <person name="Dos Santos R.A."/>
            <person name="Damasio A.R."/>
            <person name="Diallinas G."/>
            <person name="Emri T."/>
            <person name="Fekete E."/>
            <person name="Flipphi M."/>
            <person name="Freyberg S."/>
            <person name="Gallo A."/>
            <person name="Gournas C."/>
            <person name="Habgood R."/>
            <person name="Hainaut M."/>
            <person name="Harispe M.L."/>
            <person name="Henrissat B."/>
            <person name="Hilden K.S."/>
            <person name="Hope R."/>
            <person name="Hossain A."/>
            <person name="Karabika E."/>
            <person name="Karaffa L."/>
            <person name="Karanyi Z."/>
            <person name="Krasevec N."/>
            <person name="Kuo A."/>
            <person name="Kusch H."/>
            <person name="LaButti K."/>
            <person name="Lagendijk E.L."/>
            <person name="Lapidus A."/>
            <person name="Levasseur A."/>
            <person name="Lindquist E."/>
            <person name="Lipzen A."/>
            <person name="Logrieco A.F."/>
            <person name="MacCabe A."/>
            <person name="Maekelae M.R."/>
            <person name="Malavazi I."/>
            <person name="Melin P."/>
            <person name="Meyer V."/>
            <person name="Mielnichuk N."/>
            <person name="Miskei M."/>
            <person name="Molnar A.P."/>
            <person name="Mule G."/>
            <person name="Ngan C.Y."/>
            <person name="Orejas M."/>
            <person name="Orosz E."/>
            <person name="Ouedraogo J.P."/>
            <person name="Overkamp K.M."/>
            <person name="Park H.-S."/>
            <person name="Perrone G."/>
            <person name="Piumi F."/>
            <person name="Punt P.J."/>
            <person name="Ram A.F."/>
            <person name="Ramon A."/>
            <person name="Rauscher S."/>
            <person name="Record E."/>
            <person name="Riano-Pachon D.M."/>
            <person name="Robert V."/>
            <person name="Roehrig J."/>
            <person name="Ruller R."/>
            <person name="Salamov A."/>
            <person name="Salih N.S."/>
            <person name="Samson R.A."/>
            <person name="Sandor E."/>
            <person name="Sanguinetti M."/>
            <person name="Schuetze T."/>
            <person name="Sepcic K."/>
            <person name="Shelest E."/>
            <person name="Sherlock G."/>
            <person name="Sophianopoulou V."/>
            <person name="Squina F.M."/>
            <person name="Sun H."/>
            <person name="Susca A."/>
            <person name="Todd R.B."/>
            <person name="Tsang A."/>
            <person name="Unkles S.E."/>
            <person name="van de Wiele N."/>
            <person name="van Rossen-Uffink D."/>
            <person name="Oliveira J.V."/>
            <person name="Vesth T.C."/>
            <person name="Visser J."/>
            <person name="Yu J.-H."/>
            <person name="Zhou M."/>
            <person name="Andersen M.R."/>
            <person name="Archer D.B."/>
            <person name="Baker S.E."/>
            <person name="Benoit I."/>
            <person name="Brakhage A.A."/>
            <person name="Braus G.H."/>
            <person name="Fischer R."/>
            <person name="Frisvad J.C."/>
            <person name="Goldman G.H."/>
            <person name="Houbraken J."/>
            <person name="Oakley B."/>
            <person name="Pocsi I."/>
            <person name="Scazzocchio C."/>
            <person name="Seiboth B."/>
            <person name="vanKuyk P.A."/>
            <person name="Wortman J."/>
            <person name="Dyer P.S."/>
            <person name="Grigoriev I.V."/>
        </authorList>
    </citation>
    <scope>NUCLEOTIDE SEQUENCE [LARGE SCALE GENOMIC DNA]</scope>
    <source>
        <strain evidence="3">CBS 593.65</strain>
    </source>
</reference>
<feature type="region of interest" description="Disordered" evidence="1">
    <location>
        <begin position="219"/>
        <end position="375"/>
    </location>
</feature>
<proteinExistence type="predicted"/>
<dbReference type="PANTHER" id="PTHR37538">
    <property type="entry name" value="BTB DOMAIN-CONTAINING PROTEIN"/>
    <property type="match status" value="1"/>
</dbReference>
<protein>
    <recommendedName>
        <fullName evidence="4">BTB domain-containing protein</fullName>
    </recommendedName>
</protein>
<evidence type="ECO:0000256" key="1">
    <source>
        <dbReference type="SAM" id="MobiDB-lite"/>
    </source>
</evidence>
<evidence type="ECO:0008006" key="4">
    <source>
        <dbReference type="Google" id="ProtNLM"/>
    </source>
</evidence>
<dbReference type="STRING" id="1036612.A0A1L9TC26"/>
<dbReference type="Proteomes" id="UP000184356">
    <property type="component" value="Unassembled WGS sequence"/>
</dbReference>
<dbReference type="VEuPathDB" id="FungiDB:ASPSYDRAFT_1107190"/>
<dbReference type="AlphaFoldDB" id="A0A1L9TC26"/>
<dbReference type="RefSeq" id="XP_040700788.1">
    <property type="nucleotide sequence ID" value="XM_040839914.1"/>
</dbReference>